<dbReference type="Proteomes" id="UP000078397">
    <property type="component" value="Unassembled WGS sequence"/>
</dbReference>
<dbReference type="PIRSF" id="PIRSF000443">
    <property type="entry name" value="Homoser_Ac_trans"/>
    <property type="match status" value="1"/>
</dbReference>
<reference evidence="4 5" key="1">
    <citation type="journal article" date="2016" name="PLoS Pathog.">
        <title>Biosynthesis of antibiotic leucinostatins in bio-control fungus Purpureocillium lilacinum and their inhibition on phytophthora revealed by genome mining.</title>
        <authorList>
            <person name="Wang G."/>
            <person name="Liu Z."/>
            <person name="Lin R."/>
            <person name="Li E."/>
            <person name="Mao Z."/>
            <person name="Ling J."/>
            <person name="Yang Y."/>
            <person name="Yin W.B."/>
            <person name="Xie B."/>
        </authorList>
    </citation>
    <scope>NUCLEOTIDE SEQUENCE [LARGE SCALE GENOMIC DNA]</scope>
    <source>
        <strain evidence="4">170</strain>
    </source>
</reference>
<dbReference type="InterPro" id="IPR008220">
    <property type="entry name" value="HAT_MetX-like"/>
</dbReference>
<dbReference type="KEGG" id="pchm:VFPPC_06816"/>
<dbReference type="EMBL" id="LSBJ02000008">
    <property type="protein sequence ID" value="OAQ60713.1"/>
    <property type="molecule type" value="Genomic_DNA"/>
</dbReference>
<feature type="active site" description="Nucleophile" evidence="2">
    <location>
        <position position="129"/>
    </location>
</feature>
<keyword evidence="5" id="KW-1185">Reference proteome</keyword>
<evidence type="ECO:0000256" key="1">
    <source>
        <dbReference type="ARBA" id="ARBA00006886"/>
    </source>
</evidence>
<proteinExistence type="inferred from homology"/>
<evidence type="ECO:0000313" key="4">
    <source>
        <dbReference type="EMBL" id="OAQ60713.1"/>
    </source>
</evidence>
<feature type="active site" evidence="2">
    <location>
        <position position="312"/>
    </location>
</feature>
<dbReference type="RefSeq" id="XP_018138591.1">
    <property type="nucleotide sequence ID" value="XM_018285786.1"/>
</dbReference>
<evidence type="ECO:0000313" key="5">
    <source>
        <dbReference type="Proteomes" id="UP000078397"/>
    </source>
</evidence>
<gene>
    <name evidence="4" type="ORF">VFPPC_06816</name>
</gene>
<dbReference type="GeneID" id="28849780"/>
<dbReference type="GO" id="GO:0016747">
    <property type="term" value="F:acyltransferase activity, transferring groups other than amino-acyl groups"/>
    <property type="evidence" value="ECO:0007669"/>
    <property type="project" value="InterPro"/>
</dbReference>
<dbReference type="AlphaFoldDB" id="A0A179F6D1"/>
<dbReference type="PANTHER" id="PTHR32268:SF15">
    <property type="entry name" value="HOMOSERINE ACETYLTRANSFERASE FAMILY PROTEIN (AFU_ORTHOLOGUE AFUA_1G15350)"/>
    <property type="match status" value="1"/>
</dbReference>
<name>A0A179F6D1_METCM</name>
<dbReference type="SUPFAM" id="SSF53474">
    <property type="entry name" value="alpha/beta-Hydrolases"/>
    <property type="match status" value="1"/>
</dbReference>
<dbReference type="Gene3D" id="3.40.50.1820">
    <property type="entry name" value="alpha/beta hydrolase"/>
    <property type="match status" value="1"/>
</dbReference>
<dbReference type="OrthoDB" id="9972683at2759"/>
<accession>A0A179F6D1</accession>
<comment type="similarity">
    <text evidence="1">Belongs to the AB hydrolase superfamily. MetX family.</text>
</comment>
<evidence type="ECO:0000259" key="3">
    <source>
        <dbReference type="Pfam" id="PF00561"/>
    </source>
</evidence>
<dbReference type="PANTHER" id="PTHR32268">
    <property type="entry name" value="HOMOSERINE O-ACETYLTRANSFERASE"/>
    <property type="match status" value="1"/>
</dbReference>
<dbReference type="STRING" id="1380566.A0A179F6D1"/>
<protein>
    <submittedName>
        <fullName evidence="4">Homoserine o-acetyltransferase protein</fullName>
    </submittedName>
</protein>
<feature type="domain" description="AB hydrolase-1" evidence="3">
    <location>
        <begin position="41"/>
        <end position="314"/>
    </location>
</feature>
<dbReference type="Pfam" id="PF00561">
    <property type="entry name" value="Abhydrolase_1"/>
    <property type="match status" value="1"/>
</dbReference>
<dbReference type="InterPro" id="IPR000073">
    <property type="entry name" value="AB_hydrolase_1"/>
</dbReference>
<comment type="caution">
    <text evidence="4">The sequence shown here is derived from an EMBL/GenBank/DDBJ whole genome shotgun (WGS) entry which is preliminary data.</text>
</comment>
<evidence type="ECO:0000256" key="2">
    <source>
        <dbReference type="PIRSR" id="PIRSR000443-1"/>
    </source>
</evidence>
<feature type="active site" evidence="2">
    <location>
        <position position="283"/>
    </location>
</feature>
<organism evidence="4 5">
    <name type="scientific">Pochonia chlamydosporia 170</name>
    <dbReference type="NCBI Taxonomy" id="1380566"/>
    <lineage>
        <taxon>Eukaryota</taxon>
        <taxon>Fungi</taxon>
        <taxon>Dikarya</taxon>
        <taxon>Ascomycota</taxon>
        <taxon>Pezizomycotina</taxon>
        <taxon>Sordariomycetes</taxon>
        <taxon>Hypocreomycetidae</taxon>
        <taxon>Hypocreales</taxon>
        <taxon>Clavicipitaceae</taxon>
        <taxon>Pochonia</taxon>
    </lineage>
</organism>
<sequence>MANHMKYFIAEPVPNVDASPPHLNNTLTLAYQTHGSPNNPAILIPSCFSGRVESTLSFLYDGPNAPLNDYFVVVCGLLGGGDSSSPSNAPSHLRGLNFAKATYQDNIRLQHELCKSLGVSQLEAYIGFSMGGQQAYYMAVLHPDFAKRIVVLASSARTSWHNKSFLEGPKTALLNSIDWFDGAYTQPARKGTQAFARAYSTWALSSDWFRQRCWETLGCVSVEDYLTKYWDQMMGSLDALDLMCMLQTWYPGDISTAEEGDGSLETALGKIRAEVLLMPCRTDLYFPPVDSEQELKHLKHGKLRVIESAWGHLAGGEFGPQQDKDFISAEIKSFLS</sequence>
<dbReference type="InterPro" id="IPR029058">
    <property type="entry name" value="AB_hydrolase_fold"/>
</dbReference>